<protein>
    <submittedName>
        <fullName evidence="1">Putative secreted protein</fullName>
    </submittedName>
</protein>
<dbReference type="AlphaFoldDB" id="A0A6B0U1X9"/>
<dbReference type="EMBL" id="GIFC01000611">
    <property type="protein sequence ID" value="MXU82694.1"/>
    <property type="molecule type" value="Transcribed_RNA"/>
</dbReference>
<sequence length="70" mass="7908">MAVVCCSIFFILLKFFFFAFSNADTKALFALLRSLTNSADCCDLSSEFLVIFSSVARSSSMRAFNFFSRF</sequence>
<reference evidence="1" key="1">
    <citation type="submission" date="2019-12" db="EMBL/GenBank/DDBJ databases">
        <title>An insight into the sialome of adult female Ixodes ricinus ticks feeding for 6 days.</title>
        <authorList>
            <person name="Perner J."/>
            <person name="Ribeiro J.M.C."/>
        </authorList>
    </citation>
    <scope>NUCLEOTIDE SEQUENCE</scope>
    <source>
        <strain evidence="1">Semi-engorged</strain>
        <tissue evidence="1">Salivary glands</tissue>
    </source>
</reference>
<proteinExistence type="predicted"/>
<evidence type="ECO:0000313" key="1">
    <source>
        <dbReference type="EMBL" id="MXU82694.1"/>
    </source>
</evidence>
<name>A0A6B0U1X9_IXORI</name>
<organism evidence="1">
    <name type="scientific">Ixodes ricinus</name>
    <name type="common">Common tick</name>
    <name type="synonym">Acarus ricinus</name>
    <dbReference type="NCBI Taxonomy" id="34613"/>
    <lineage>
        <taxon>Eukaryota</taxon>
        <taxon>Metazoa</taxon>
        <taxon>Ecdysozoa</taxon>
        <taxon>Arthropoda</taxon>
        <taxon>Chelicerata</taxon>
        <taxon>Arachnida</taxon>
        <taxon>Acari</taxon>
        <taxon>Parasitiformes</taxon>
        <taxon>Ixodida</taxon>
        <taxon>Ixodoidea</taxon>
        <taxon>Ixodidae</taxon>
        <taxon>Ixodinae</taxon>
        <taxon>Ixodes</taxon>
    </lineage>
</organism>
<accession>A0A6B0U1X9</accession>